<protein>
    <recommendedName>
        <fullName evidence="3">Transposase</fullName>
    </recommendedName>
</protein>
<name>A0AAW1R757_9CHLO</name>
<organism evidence="1 2">
    <name type="scientific">[Myrmecia] bisecta</name>
    <dbReference type="NCBI Taxonomy" id="41462"/>
    <lineage>
        <taxon>Eukaryota</taxon>
        <taxon>Viridiplantae</taxon>
        <taxon>Chlorophyta</taxon>
        <taxon>core chlorophytes</taxon>
        <taxon>Trebouxiophyceae</taxon>
        <taxon>Trebouxiales</taxon>
        <taxon>Trebouxiaceae</taxon>
        <taxon>Myrmecia</taxon>
    </lineage>
</organism>
<dbReference type="AlphaFoldDB" id="A0AAW1R757"/>
<reference evidence="1 2" key="1">
    <citation type="journal article" date="2024" name="Nat. Commun.">
        <title>Phylogenomics reveals the evolutionary origins of lichenization in chlorophyte algae.</title>
        <authorList>
            <person name="Puginier C."/>
            <person name="Libourel C."/>
            <person name="Otte J."/>
            <person name="Skaloud P."/>
            <person name="Haon M."/>
            <person name="Grisel S."/>
            <person name="Petersen M."/>
            <person name="Berrin J.G."/>
            <person name="Delaux P.M."/>
            <person name="Dal Grande F."/>
            <person name="Keller J."/>
        </authorList>
    </citation>
    <scope>NUCLEOTIDE SEQUENCE [LARGE SCALE GENOMIC DNA]</scope>
    <source>
        <strain evidence="1 2">SAG 2043</strain>
    </source>
</reference>
<proteinExistence type="predicted"/>
<evidence type="ECO:0000313" key="1">
    <source>
        <dbReference type="EMBL" id="KAK9829385.1"/>
    </source>
</evidence>
<comment type="caution">
    <text evidence="1">The sequence shown here is derived from an EMBL/GenBank/DDBJ whole genome shotgun (WGS) entry which is preliminary data.</text>
</comment>
<dbReference type="EMBL" id="JALJOR010000001">
    <property type="protein sequence ID" value="KAK9829385.1"/>
    <property type="molecule type" value="Genomic_DNA"/>
</dbReference>
<gene>
    <name evidence="1" type="ORF">WJX72_005502</name>
</gene>
<sequence length="126" mass="14287">MDSQLRYYKQRALEVGTWAIEGRGVFGEGTEAAAHRIKARIILGMCALYYALATHWRQLHAASVPDAAIQRYIFLHWKAHVQGKQPHEIQVVLRPMWDYIPQLSRSASTEDLALDSMATPTLNGRV</sequence>
<accession>A0AAW1R757</accession>
<evidence type="ECO:0008006" key="3">
    <source>
        <dbReference type="Google" id="ProtNLM"/>
    </source>
</evidence>
<evidence type="ECO:0000313" key="2">
    <source>
        <dbReference type="Proteomes" id="UP001489004"/>
    </source>
</evidence>
<keyword evidence="2" id="KW-1185">Reference proteome</keyword>
<dbReference type="Proteomes" id="UP001489004">
    <property type="component" value="Unassembled WGS sequence"/>
</dbReference>